<dbReference type="AlphaFoldDB" id="A0A7S1UAJ8"/>
<dbReference type="GO" id="GO:0016020">
    <property type="term" value="C:membrane"/>
    <property type="evidence" value="ECO:0007669"/>
    <property type="project" value="UniProtKB-SubCell"/>
</dbReference>
<accession>A0A7S1UAJ8</accession>
<evidence type="ECO:0000256" key="4">
    <source>
        <dbReference type="ARBA" id="ARBA00023136"/>
    </source>
</evidence>
<feature type="transmembrane region" description="Helical" evidence="6">
    <location>
        <begin position="131"/>
        <end position="151"/>
    </location>
</feature>
<feature type="domain" description="Sugar phosphate transporter" evidence="7">
    <location>
        <begin position="20"/>
        <end position="179"/>
    </location>
</feature>
<reference evidence="8" key="1">
    <citation type="submission" date="2021-01" db="EMBL/GenBank/DDBJ databases">
        <authorList>
            <person name="Corre E."/>
            <person name="Pelletier E."/>
            <person name="Niang G."/>
            <person name="Scheremetjew M."/>
            <person name="Finn R."/>
            <person name="Kale V."/>
            <person name="Holt S."/>
            <person name="Cochrane G."/>
            <person name="Meng A."/>
            <person name="Brown T."/>
            <person name="Cohen L."/>
        </authorList>
    </citation>
    <scope>NUCLEOTIDE SEQUENCE</scope>
    <source>
        <strain evidence="8">CCMP2877</strain>
    </source>
</reference>
<evidence type="ECO:0000259" key="7">
    <source>
        <dbReference type="Pfam" id="PF03151"/>
    </source>
</evidence>
<dbReference type="InterPro" id="IPR050186">
    <property type="entry name" value="TPT_transporter"/>
</dbReference>
<feature type="domain" description="Sugar phosphate transporter" evidence="7">
    <location>
        <begin position="317"/>
        <end position="401"/>
    </location>
</feature>
<dbReference type="PANTHER" id="PTHR11132">
    <property type="entry name" value="SOLUTE CARRIER FAMILY 35"/>
    <property type="match status" value="1"/>
</dbReference>
<feature type="transmembrane region" description="Helical" evidence="6">
    <location>
        <begin position="328"/>
        <end position="351"/>
    </location>
</feature>
<comment type="subcellular location">
    <subcellularLocation>
        <location evidence="1">Membrane</location>
        <topology evidence="1">Multi-pass membrane protein</topology>
    </subcellularLocation>
</comment>
<keyword evidence="3 6" id="KW-1133">Transmembrane helix</keyword>
<dbReference type="SUPFAM" id="SSF103481">
    <property type="entry name" value="Multidrug resistance efflux transporter EmrE"/>
    <property type="match status" value="1"/>
</dbReference>
<proteinExistence type="predicted"/>
<keyword evidence="4 6" id="KW-0472">Membrane</keyword>
<name>A0A7S1UAJ8_9STRA</name>
<feature type="transmembrane region" description="Helical" evidence="6">
    <location>
        <begin position="371"/>
        <end position="396"/>
    </location>
</feature>
<evidence type="ECO:0000256" key="1">
    <source>
        <dbReference type="ARBA" id="ARBA00004141"/>
    </source>
</evidence>
<dbReference type="InterPro" id="IPR037185">
    <property type="entry name" value="EmrE-like"/>
</dbReference>
<evidence type="ECO:0000256" key="3">
    <source>
        <dbReference type="ARBA" id="ARBA00022989"/>
    </source>
</evidence>
<feature type="transmembrane region" description="Helical" evidence="6">
    <location>
        <begin position="275"/>
        <end position="295"/>
    </location>
</feature>
<feature type="transmembrane region" description="Helical" evidence="6">
    <location>
        <begin position="78"/>
        <end position="100"/>
    </location>
</feature>
<keyword evidence="2 6" id="KW-0812">Transmembrane</keyword>
<organism evidence="8">
    <name type="scientific">Phaeomonas parva</name>
    <dbReference type="NCBI Taxonomy" id="124430"/>
    <lineage>
        <taxon>Eukaryota</taxon>
        <taxon>Sar</taxon>
        <taxon>Stramenopiles</taxon>
        <taxon>Ochrophyta</taxon>
        <taxon>Pinguiophyceae</taxon>
        <taxon>Pinguiochrysidales</taxon>
        <taxon>Pinguiochrysidaceae</taxon>
        <taxon>Phaeomonas</taxon>
    </lineage>
</organism>
<feature type="transmembrane region" description="Helical" evidence="6">
    <location>
        <begin position="7"/>
        <end position="27"/>
    </location>
</feature>
<feature type="region of interest" description="Disordered" evidence="5">
    <location>
        <begin position="196"/>
        <end position="238"/>
    </location>
</feature>
<evidence type="ECO:0000256" key="5">
    <source>
        <dbReference type="SAM" id="MobiDB-lite"/>
    </source>
</evidence>
<dbReference type="EMBL" id="HBGJ01032481">
    <property type="protein sequence ID" value="CAD9262156.1"/>
    <property type="molecule type" value="Transcribed_RNA"/>
</dbReference>
<dbReference type="Pfam" id="PF03151">
    <property type="entry name" value="TPT"/>
    <property type="match status" value="2"/>
</dbReference>
<evidence type="ECO:0000256" key="2">
    <source>
        <dbReference type="ARBA" id="ARBA00022692"/>
    </source>
</evidence>
<gene>
    <name evidence="8" type="ORF">PPAR1163_LOCUS20537</name>
</gene>
<sequence>MGIRGTLFAGSSTTVTATTLALTAYWYGASILAICSSKAILDDMPAVGFLCFYQSTVSAVIAYTVVRSLGLASAHSSQLGHLFAAGLTYSGNLAFTNLSFLRGSAPLTETIKSTEPVIVGLLAIPTLGERLTIVGFLAVLLISLGTAIACVSDSMVMTYGGVVFASLAVVCQGSSSIAVKLLNNVLLPGEPAAQEASADVESTGTKPPHIGKIGASTSAGSSEEEGKVHHRVKEAGSAGVLREAPPSTKFVLEPKLVEPAPAPEAVGEARPLHPAVLFLNVSLFSMATSALFALATRETAAGDFVATLWHLVSVARSPMGMTEMEVKAVVLLAMLTANAFCYASYNIAAYIMLEKITATNYSVLNSLRRVIVILASTFLFNLDFSLTSLLGVGVAFSGFACHAYRGHGSSVSECFLSVNKRYASKPQGRLS</sequence>
<protein>
    <recommendedName>
        <fullName evidence="7">Sugar phosphate transporter domain-containing protein</fullName>
    </recommendedName>
</protein>
<feature type="transmembrane region" description="Helical" evidence="6">
    <location>
        <begin position="47"/>
        <end position="66"/>
    </location>
</feature>
<evidence type="ECO:0000313" key="8">
    <source>
        <dbReference type="EMBL" id="CAD9262156.1"/>
    </source>
</evidence>
<dbReference type="InterPro" id="IPR004853">
    <property type="entry name" value="Sugar_P_trans_dom"/>
</dbReference>
<evidence type="ECO:0000256" key="6">
    <source>
        <dbReference type="SAM" id="Phobius"/>
    </source>
</evidence>